<reference evidence="8 9" key="1">
    <citation type="submission" date="2018-06" db="EMBL/GenBank/DDBJ databases">
        <title>Complete Genomes of Monosporascus.</title>
        <authorList>
            <person name="Robinson A.J."/>
            <person name="Natvig D.O."/>
        </authorList>
    </citation>
    <scope>NUCLEOTIDE SEQUENCE [LARGE SCALE GENOMIC DNA]</scope>
    <source>
        <strain evidence="8 9">CBS 110550</strain>
    </source>
</reference>
<dbReference type="InterPro" id="IPR033130">
    <property type="entry name" value="RNase_T2_His_AS_2"/>
</dbReference>
<dbReference type="InterPro" id="IPR033697">
    <property type="entry name" value="Ribonuclease_T2_eukaryotic"/>
</dbReference>
<dbReference type="GO" id="GO:0033897">
    <property type="term" value="F:ribonuclease T2 activity"/>
    <property type="evidence" value="ECO:0007669"/>
    <property type="project" value="UniProtKB-EC"/>
</dbReference>
<name>A0A4Q4T827_9PEZI</name>
<dbReference type="EC" id="4.6.1.19" evidence="2"/>
<dbReference type="Proteomes" id="UP000293360">
    <property type="component" value="Unassembled WGS sequence"/>
</dbReference>
<feature type="chain" id="PRO_5020478097" description="ribonuclease T2" evidence="7">
    <location>
        <begin position="21"/>
        <end position="326"/>
    </location>
</feature>
<dbReference type="PANTHER" id="PTHR11240">
    <property type="entry name" value="RIBONUCLEASE T2"/>
    <property type="match status" value="1"/>
</dbReference>
<dbReference type="GO" id="GO:0005576">
    <property type="term" value="C:extracellular region"/>
    <property type="evidence" value="ECO:0007669"/>
    <property type="project" value="TreeGrafter"/>
</dbReference>
<comment type="caution">
    <text evidence="8">The sequence shown here is derived from an EMBL/GenBank/DDBJ whole genome shotgun (WGS) entry which is preliminary data.</text>
</comment>
<gene>
    <name evidence="8" type="ORF">DL764_006572</name>
</gene>
<comment type="similarity">
    <text evidence="1 6">Belongs to the RNase T2 family.</text>
</comment>
<evidence type="ECO:0000256" key="7">
    <source>
        <dbReference type="SAM" id="SignalP"/>
    </source>
</evidence>
<dbReference type="AlphaFoldDB" id="A0A4Q4T827"/>
<dbReference type="InterPro" id="IPR001568">
    <property type="entry name" value="RNase_T2-like"/>
</dbReference>
<evidence type="ECO:0000256" key="3">
    <source>
        <dbReference type="ARBA" id="ARBA00022759"/>
    </source>
</evidence>
<keyword evidence="7" id="KW-0732">Signal</keyword>
<dbReference type="PROSITE" id="PS00530">
    <property type="entry name" value="RNASE_T2_1"/>
    <property type="match status" value="1"/>
</dbReference>
<evidence type="ECO:0000313" key="8">
    <source>
        <dbReference type="EMBL" id="RYP00236.1"/>
    </source>
</evidence>
<keyword evidence="3" id="KW-0378">Hydrolase</keyword>
<keyword evidence="3" id="KW-0540">Nuclease</keyword>
<dbReference type="GO" id="GO:0006401">
    <property type="term" value="P:RNA catabolic process"/>
    <property type="evidence" value="ECO:0007669"/>
    <property type="project" value="TreeGrafter"/>
</dbReference>
<feature type="active site" evidence="5">
    <location>
        <position position="175"/>
    </location>
</feature>
<proteinExistence type="inferred from homology"/>
<feature type="signal peptide" evidence="7">
    <location>
        <begin position="1"/>
        <end position="20"/>
    </location>
</feature>
<organism evidence="8 9">
    <name type="scientific">Monosporascus ibericus</name>
    <dbReference type="NCBI Taxonomy" id="155417"/>
    <lineage>
        <taxon>Eukaryota</taxon>
        <taxon>Fungi</taxon>
        <taxon>Dikarya</taxon>
        <taxon>Ascomycota</taxon>
        <taxon>Pezizomycotina</taxon>
        <taxon>Sordariomycetes</taxon>
        <taxon>Xylariomycetidae</taxon>
        <taxon>Xylariales</taxon>
        <taxon>Xylariales incertae sedis</taxon>
        <taxon>Monosporascus</taxon>
    </lineage>
</organism>
<dbReference type="PANTHER" id="PTHR11240:SF17">
    <property type="entry name" value="RIBONUCLEASE T2"/>
    <property type="match status" value="1"/>
</dbReference>
<dbReference type="EMBL" id="QJNU01000395">
    <property type="protein sequence ID" value="RYP00236.1"/>
    <property type="molecule type" value="Genomic_DNA"/>
</dbReference>
<dbReference type="InterPro" id="IPR036430">
    <property type="entry name" value="RNase_T2-like_sf"/>
</dbReference>
<dbReference type="Pfam" id="PF00445">
    <property type="entry name" value="Ribonuclease_T2"/>
    <property type="match status" value="1"/>
</dbReference>
<evidence type="ECO:0000256" key="4">
    <source>
        <dbReference type="ARBA" id="ARBA00023157"/>
    </source>
</evidence>
<dbReference type="GO" id="GO:0003723">
    <property type="term" value="F:RNA binding"/>
    <property type="evidence" value="ECO:0007669"/>
    <property type="project" value="InterPro"/>
</dbReference>
<keyword evidence="9" id="KW-1185">Reference proteome</keyword>
<dbReference type="PROSITE" id="PS00531">
    <property type="entry name" value="RNASE_T2_2"/>
    <property type="match status" value="1"/>
</dbReference>
<dbReference type="CDD" id="cd01061">
    <property type="entry name" value="RNase_T2_euk"/>
    <property type="match status" value="1"/>
</dbReference>
<evidence type="ECO:0000256" key="6">
    <source>
        <dbReference type="RuleBase" id="RU004328"/>
    </source>
</evidence>
<feature type="active site" evidence="5">
    <location>
        <position position="171"/>
    </location>
</feature>
<protein>
    <recommendedName>
        <fullName evidence="2">ribonuclease T2</fullName>
        <ecNumber evidence="2">4.6.1.19</ecNumber>
    </recommendedName>
</protein>
<dbReference type="STRING" id="155417.A0A4Q4T827"/>
<evidence type="ECO:0000313" key="9">
    <source>
        <dbReference type="Proteomes" id="UP000293360"/>
    </source>
</evidence>
<keyword evidence="4" id="KW-1015">Disulfide bond</keyword>
<keyword evidence="3" id="KW-0255">Endonuclease</keyword>
<dbReference type="InterPro" id="IPR018188">
    <property type="entry name" value="RNase_T2_His_AS_1"/>
</dbReference>
<evidence type="ECO:0000256" key="1">
    <source>
        <dbReference type="ARBA" id="ARBA00007469"/>
    </source>
</evidence>
<dbReference type="OrthoDB" id="435754at2759"/>
<sequence length="326" mass="35772">MHTMRSIAVALPLLTNGVLAGLYPGLSADNHTCELSDPVLSCSEGAQPGIVDTCCVETFGGLVLATQYWNTYTGLESEGQVLPKDTWTIHGLWPDFCNGSYTQYCDLSRQYDPEPYPNTTTGTPDGTPVEPYNGPGIDKLIEPFGRWDLLAYMKKYWPGLNQPSHVLWAHEYSKHATCFSAFDTECYGPAYRAHEDAVDYFATAVSYYRRLPTWGWLAAGGVRPSNDTATRYSLSEIQGALAAGFLELPYVGCSGPRYNTTEAGRGSADDGYTILTEVWYYFHVFGRPQNAQALPVSANATGGRLSNCARMPGAIWYPERTEGSAV</sequence>
<evidence type="ECO:0000256" key="5">
    <source>
        <dbReference type="PIRSR" id="PIRSR633697-1"/>
    </source>
</evidence>
<feature type="active site" evidence="5">
    <location>
        <position position="90"/>
    </location>
</feature>
<evidence type="ECO:0000256" key="2">
    <source>
        <dbReference type="ARBA" id="ARBA00012571"/>
    </source>
</evidence>
<accession>A0A4Q4T827</accession>
<dbReference type="SUPFAM" id="SSF55895">
    <property type="entry name" value="Ribonuclease Rh-like"/>
    <property type="match status" value="1"/>
</dbReference>
<dbReference type="Gene3D" id="3.90.730.10">
    <property type="entry name" value="Ribonuclease T2-like"/>
    <property type="match status" value="1"/>
</dbReference>